<gene>
    <name evidence="1" type="ORF">J4051_10955</name>
</gene>
<sequence>MNSEIEIYQINKVVPKLSKWFNNEKLICSQILINYLNLEEKVGDVNYYDLANKCKNLKTFKTNFAQMKNLGEKNHGKIFEVNKDKIQLWKPIEKDIYREFTKYKKSKGYNN</sequence>
<dbReference type="Proteomes" id="UP000681315">
    <property type="component" value="Unassembled WGS sequence"/>
</dbReference>
<keyword evidence="2" id="KW-1185">Reference proteome</keyword>
<evidence type="ECO:0000313" key="1">
    <source>
        <dbReference type="EMBL" id="MBO3098789.1"/>
    </source>
</evidence>
<comment type="caution">
    <text evidence="1">The sequence shown here is derived from an EMBL/GenBank/DDBJ whole genome shotgun (WGS) entry which is preliminary data.</text>
</comment>
<evidence type="ECO:0000313" key="2">
    <source>
        <dbReference type="Proteomes" id="UP000681315"/>
    </source>
</evidence>
<name>A0ABS3SSW4_9FLAO</name>
<dbReference type="RefSeq" id="WP_208233908.1">
    <property type="nucleotide sequence ID" value="NZ_JAGEVG010000011.1"/>
</dbReference>
<protein>
    <submittedName>
        <fullName evidence="1">Uncharacterized protein</fullName>
    </submittedName>
</protein>
<organism evidence="1 2">
    <name type="scientific">Gelidibacter pelagius</name>
    <dbReference type="NCBI Taxonomy" id="2819985"/>
    <lineage>
        <taxon>Bacteria</taxon>
        <taxon>Pseudomonadati</taxon>
        <taxon>Bacteroidota</taxon>
        <taxon>Flavobacteriia</taxon>
        <taxon>Flavobacteriales</taxon>
        <taxon>Flavobacteriaceae</taxon>
        <taxon>Gelidibacter</taxon>
    </lineage>
</organism>
<accession>A0ABS3SSW4</accession>
<reference evidence="1 2" key="1">
    <citation type="submission" date="2021-03" db="EMBL/GenBank/DDBJ databases">
        <title>Gelidibacter sp. nov., isolated from costal sediment.</title>
        <authorList>
            <person name="Lun K.-Y."/>
        </authorList>
    </citation>
    <scope>NUCLEOTIDE SEQUENCE [LARGE SCALE GENOMIC DNA]</scope>
    <source>
        <strain evidence="1 2">DF109</strain>
    </source>
</reference>
<dbReference type="EMBL" id="JAGEVG010000011">
    <property type="protein sequence ID" value="MBO3098789.1"/>
    <property type="molecule type" value="Genomic_DNA"/>
</dbReference>
<proteinExistence type="predicted"/>